<reference evidence="4" key="1">
    <citation type="journal article" date="2020" name="Nature">
        <title>Giant virus diversity and host interactions through global metagenomics.</title>
        <authorList>
            <person name="Schulz F."/>
            <person name="Roux S."/>
            <person name="Paez-Espino D."/>
            <person name="Jungbluth S."/>
            <person name="Walsh D.A."/>
            <person name="Denef V.J."/>
            <person name="McMahon K.D."/>
            <person name="Konstantinidis K.T."/>
            <person name="Eloe-Fadrosh E.A."/>
            <person name="Kyrpides N.C."/>
            <person name="Woyke T."/>
        </authorList>
    </citation>
    <scope>NUCLEOTIDE SEQUENCE</scope>
    <source>
        <strain evidence="4">GVMAG-M-3300009182-46</strain>
    </source>
</reference>
<evidence type="ECO:0000313" key="4">
    <source>
        <dbReference type="EMBL" id="QHT35942.1"/>
    </source>
</evidence>
<dbReference type="EMBL" id="MN739028">
    <property type="protein sequence ID" value="QHT35942.1"/>
    <property type="molecule type" value="Genomic_DNA"/>
</dbReference>
<protein>
    <recommendedName>
        <fullName evidence="3">Transcription factor TFIIB cyclin-like domain-containing protein</fullName>
    </recommendedName>
</protein>
<dbReference type="PRINTS" id="PR00685">
    <property type="entry name" value="TIFACTORIIB"/>
</dbReference>
<sequence>MITAEKTDKTKKRKDSTFNKAKLWNVFDAEFGENKSKIPLECIYRSCGDRERCEQCDFNLAFSDEGFLTCTNTKCGIIYKDMIDQSAEWRYYGADDNQNSDPTRCGMPINPLLKESSYGCKVLCSGVTSYEMRKIRRYTEWQSMPYKEKSQYDEFQRITLLAQNAGIPKMIIDDAVRYHKKITEYDQTFRGDNKDGLLMASIYVSCRINNFPRTAKELAEIFHIDVTSATKGCKNAQTIINQLEKDMDHKEKTSFCKTKPEAFIERYCSKLSINNELTKLCQFISLKIEKKNLMPENTPHSIAAGIVYFIAQTCKLNISKRDVKNVSEISEVTINKCFKKLEKMQEELIPAVILKKYLG</sequence>
<evidence type="ECO:0000256" key="1">
    <source>
        <dbReference type="ARBA" id="ARBA00023015"/>
    </source>
</evidence>
<dbReference type="SUPFAM" id="SSF47954">
    <property type="entry name" value="Cyclin-like"/>
    <property type="match status" value="2"/>
</dbReference>
<dbReference type="InterPro" id="IPR000812">
    <property type="entry name" value="TFIIB"/>
</dbReference>
<dbReference type="PANTHER" id="PTHR11618:SF13">
    <property type="entry name" value="TRANSCRIPTION INITIATION FACTOR IIB"/>
    <property type="match status" value="1"/>
</dbReference>
<keyword evidence="1" id="KW-0805">Transcription regulation</keyword>
<evidence type="ECO:0000256" key="2">
    <source>
        <dbReference type="ARBA" id="ARBA00023163"/>
    </source>
</evidence>
<keyword evidence="2" id="KW-0804">Transcription</keyword>
<accession>A0A6C0F473</accession>
<dbReference type="GO" id="GO:0017025">
    <property type="term" value="F:TBP-class protein binding"/>
    <property type="evidence" value="ECO:0007669"/>
    <property type="project" value="InterPro"/>
</dbReference>
<feature type="domain" description="Transcription factor TFIIB cyclin-like" evidence="3">
    <location>
        <begin position="149"/>
        <end position="229"/>
    </location>
</feature>
<dbReference type="InterPro" id="IPR036915">
    <property type="entry name" value="Cyclin-like_sf"/>
</dbReference>
<dbReference type="Gene3D" id="1.10.472.170">
    <property type="match status" value="1"/>
</dbReference>
<dbReference type="GO" id="GO:0005634">
    <property type="term" value="C:nucleus"/>
    <property type="evidence" value="ECO:0007669"/>
    <property type="project" value="TreeGrafter"/>
</dbReference>
<dbReference type="GO" id="GO:0070897">
    <property type="term" value="P:transcription preinitiation complex assembly"/>
    <property type="evidence" value="ECO:0007669"/>
    <property type="project" value="InterPro"/>
</dbReference>
<organism evidence="4">
    <name type="scientific">viral metagenome</name>
    <dbReference type="NCBI Taxonomy" id="1070528"/>
    <lineage>
        <taxon>unclassified sequences</taxon>
        <taxon>metagenomes</taxon>
        <taxon>organismal metagenomes</taxon>
    </lineage>
</organism>
<feature type="domain" description="Transcription factor TFIIB cyclin-like" evidence="3">
    <location>
        <begin position="258"/>
        <end position="343"/>
    </location>
</feature>
<dbReference type="Gene3D" id="1.10.472.10">
    <property type="entry name" value="Cyclin-like"/>
    <property type="match status" value="1"/>
</dbReference>
<dbReference type="Pfam" id="PF00382">
    <property type="entry name" value="TFIIB"/>
    <property type="match status" value="2"/>
</dbReference>
<dbReference type="GO" id="GO:0097550">
    <property type="term" value="C:transcription preinitiation complex"/>
    <property type="evidence" value="ECO:0007669"/>
    <property type="project" value="TreeGrafter"/>
</dbReference>
<dbReference type="AlphaFoldDB" id="A0A6C0F473"/>
<dbReference type="PANTHER" id="PTHR11618">
    <property type="entry name" value="TRANSCRIPTION INITIATION FACTOR IIB-RELATED"/>
    <property type="match status" value="1"/>
</dbReference>
<proteinExistence type="predicted"/>
<name>A0A6C0F473_9ZZZZ</name>
<evidence type="ECO:0000259" key="3">
    <source>
        <dbReference type="Pfam" id="PF00382"/>
    </source>
</evidence>
<dbReference type="InterPro" id="IPR013150">
    <property type="entry name" value="TFIIB_cyclin"/>
</dbReference>